<evidence type="ECO:0000259" key="1">
    <source>
        <dbReference type="Pfam" id="PF16011"/>
    </source>
</evidence>
<dbReference type="CDD" id="cd09620">
    <property type="entry name" value="CBM9_like_3"/>
    <property type="match status" value="1"/>
</dbReference>
<reference evidence="2 3" key="1">
    <citation type="submission" date="2016-10" db="EMBL/GenBank/DDBJ databases">
        <authorList>
            <person name="de Groot N.N."/>
        </authorList>
    </citation>
    <scope>NUCLEOTIDE SEQUENCE [LARGE SCALE GENOMIC DNA]</scope>
    <source>
        <strain evidence="2 3">DSM 19033</strain>
    </source>
</reference>
<dbReference type="Gene3D" id="2.60.40.1190">
    <property type="match status" value="1"/>
</dbReference>
<dbReference type="GO" id="GO:0004553">
    <property type="term" value="F:hydrolase activity, hydrolyzing O-glycosyl compounds"/>
    <property type="evidence" value="ECO:0007669"/>
    <property type="project" value="InterPro"/>
</dbReference>
<dbReference type="RefSeq" id="WP_090556594.1">
    <property type="nucleotide sequence ID" value="NZ_FNRA01000005.1"/>
</dbReference>
<protein>
    <submittedName>
        <fullName evidence="2">Carbohydrate-binding family 9</fullName>
    </submittedName>
</protein>
<dbReference type="EMBL" id="FNRA01000005">
    <property type="protein sequence ID" value="SEA75646.1"/>
    <property type="molecule type" value="Genomic_DNA"/>
</dbReference>
<dbReference type="STRING" id="425514.SAMN05443550_10584"/>
<name>A0A1H4DST8_9SPHI</name>
<organism evidence="2 3">
    <name type="scientific">Pedobacter hartonius</name>
    <dbReference type="NCBI Taxonomy" id="425514"/>
    <lineage>
        <taxon>Bacteria</taxon>
        <taxon>Pseudomonadati</taxon>
        <taxon>Bacteroidota</taxon>
        <taxon>Sphingobacteriia</taxon>
        <taxon>Sphingobacteriales</taxon>
        <taxon>Sphingobacteriaceae</taxon>
        <taxon>Pedobacter</taxon>
    </lineage>
</organism>
<sequence>MLEIPYLQPYSRHSAIEELALRLKVEPWNAITHTPWQKPYPKPEASFAIAHGNDAVFLKYSVEEETLRSTYVHPNDPVYNDSCVEFFIGFEGEPGYYNFEFNCAGTCLAGFGEGRERLLLPAEKILKIRQHSLVSKMTGENLIHWELTLIIPLEVFIHHQLKELSKMNGKGNFFKCGDGLPKPHYLSWTAIAAPEPNFHLSEFFGNLSFMP</sequence>
<dbReference type="AlphaFoldDB" id="A0A1H4DST8"/>
<feature type="domain" description="Carbohydrate-binding" evidence="1">
    <location>
        <begin position="26"/>
        <end position="209"/>
    </location>
</feature>
<dbReference type="Pfam" id="PF16011">
    <property type="entry name" value="CBM9_2"/>
    <property type="match status" value="1"/>
</dbReference>
<dbReference type="GO" id="GO:0016052">
    <property type="term" value="P:carbohydrate catabolic process"/>
    <property type="evidence" value="ECO:0007669"/>
    <property type="project" value="InterPro"/>
</dbReference>
<dbReference type="SUPFAM" id="SSF49344">
    <property type="entry name" value="CBD9-like"/>
    <property type="match status" value="1"/>
</dbReference>
<dbReference type="Proteomes" id="UP000198850">
    <property type="component" value="Unassembled WGS sequence"/>
</dbReference>
<accession>A0A1H4DST8</accession>
<gene>
    <name evidence="2" type="ORF">SAMN05443550_10584</name>
</gene>
<evidence type="ECO:0000313" key="3">
    <source>
        <dbReference type="Proteomes" id="UP000198850"/>
    </source>
</evidence>
<dbReference type="InterPro" id="IPR010502">
    <property type="entry name" value="Carb-bd_dom_fam9"/>
</dbReference>
<proteinExistence type="predicted"/>
<dbReference type="OrthoDB" id="9801646at2"/>
<dbReference type="GO" id="GO:0030246">
    <property type="term" value="F:carbohydrate binding"/>
    <property type="evidence" value="ECO:0007669"/>
    <property type="project" value="InterPro"/>
</dbReference>
<evidence type="ECO:0000313" key="2">
    <source>
        <dbReference type="EMBL" id="SEA75646.1"/>
    </source>
</evidence>
<keyword evidence="3" id="KW-1185">Reference proteome</keyword>